<evidence type="ECO:0000256" key="1">
    <source>
        <dbReference type="ARBA" id="ARBA00022649"/>
    </source>
</evidence>
<dbReference type="InterPro" id="IPR007712">
    <property type="entry name" value="RelE/ParE_toxin"/>
</dbReference>
<dbReference type="OrthoDB" id="193331at2"/>
<dbReference type="SUPFAM" id="SSF143011">
    <property type="entry name" value="RelE-like"/>
    <property type="match status" value="1"/>
</dbReference>
<evidence type="ECO:0000313" key="3">
    <source>
        <dbReference type="Proteomes" id="UP000334923"/>
    </source>
</evidence>
<name>A0A5E6MP31_9BACT</name>
<dbReference type="Gene3D" id="3.30.2310.20">
    <property type="entry name" value="RelE-like"/>
    <property type="match status" value="1"/>
</dbReference>
<proteinExistence type="predicted"/>
<dbReference type="AlphaFoldDB" id="A0A5E6MP31"/>
<evidence type="ECO:0008006" key="4">
    <source>
        <dbReference type="Google" id="ProtNLM"/>
    </source>
</evidence>
<sequence>MSKPFQIVFSKASLGEIAALPKDIQLQVLAEFEVLPRELEGGSSEKLGTLEREGRQLRRFRCRDYRIYFAVQESGVQVYRILHKNTLADFLFRSNLPLAEDEELEKSAAFWRMIDGREP</sequence>
<dbReference type="Pfam" id="PF05016">
    <property type="entry name" value="ParE_toxin"/>
    <property type="match status" value="1"/>
</dbReference>
<gene>
    <name evidence="2" type="ORF">MAMT_01907</name>
</gene>
<reference evidence="2 3" key="1">
    <citation type="submission" date="2019-09" db="EMBL/GenBank/DDBJ databases">
        <authorList>
            <person name="Cremers G."/>
        </authorList>
    </citation>
    <scope>NUCLEOTIDE SEQUENCE [LARGE SCALE GENOMIC DNA]</scope>
    <source>
        <strain evidence="2">4A</strain>
    </source>
</reference>
<keyword evidence="3" id="KW-1185">Reference proteome</keyword>
<dbReference type="Proteomes" id="UP000334923">
    <property type="component" value="Unassembled WGS sequence"/>
</dbReference>
<keyword evidence="1" id="KW-1277">Toxin-antitoxin system</keyword>
<protein>
    <recommendedName>
        <fullName evidence="4">Type II toxin-antitoxin system RelE/ParE family toxin</fullName>
    </recommendedName>
</protein>
<dbReference type="RefSeq" id="WP_142660751.1">
    <property type="nucleotide sequence ID" value="NZ_CABFVA020000111.1"/>
</dbReference>
<dbReference type="EMBL" id="CABFVA020000111">
    <property type="protein sequence ID" value="VVM07754.1"/>
    <property type="molecule type" value="Genomic_DNA"/>
</dbReference>
<accession>A0A5E6MP31</accession>
<dbReference type="InterPro" id="IPR035093">
    <property type="entry name" value="RelE/ParE_toxin_dom_sf"/>
</dbReference>
<evidence type="ECO:0000313" key="2">
    <source>
        <dbReference type="EMBL" id="VVM07754.1"/>
    </source>
</evidence>
<organism evidence="2 3">
    <name type="scientific">Methylacidimicrobium tartarophylax</name>
    <dbReference type="NCBI Taxonomy" id="1041768"/>
    <lineage>
        <taxon>Bacteria</taxon>
        <taxon>Pseudomonadati</taxon>
        <taxon>Verrucomicrobiota</taxon>
        <taxon>Methylacidimicrobium</taxon>
    </lineage>
</organism>